<evidence type="ECO:0000313" key="10">
    <source>
        <dbReference type="RefSeq" id="XP_034239532.1"/>
    </source>
</evidence>
<dbReference type="Proteomes" id="UP000515158">
    <property type="component" value="Unplaced"/>
</dbReference>
<evidence type="ECO:0000313" key="9">
    <source>
        <dbReference type="Proteomes" id="UP000515158"/>
    </source>
</evidence>
<keyword evidence="7" id="KW-0539">Nucleus</keyword>
<keyword evidence="6" id="KW-0378">Hydrolase</keyword>
<evidence type="ECO:0000256" key="3">
    <source>
        <dbReference type="ARBA" id="ARBA00006958"/>
    </source>
</evidence>
<evidence type="ECO:0000259" key="8">
    <source>
        <dbReference type="Pfam" id="PF13359"/>
    </source>
</evidence>
<dbReference type="GO" id="GO:0005634">
    <property type="term" value="C:nucleus"/>
    <property type="evidence" value="ECO:0007669"/>
    <property type="project" value="UniProtKB-SubCell"/>
</dbReference>
<name>A0A6P8YZ37_THRPL</name>
<dbReference type="GeneID" id="117644302"/>
<evidence type="ECO:0000256" key="1">
    <source>
        <dbReference type="ARBA" id="ARBA00001968"/>
    </source>
</evidence>
<comment type="similarity">
    <text evidence="3">Belongs to the HARBI1 family.</text>
</comment>
<evidence type="ECO:0000256" key="4">
    <source>
        <dbReference type="ARBA" id="ARBA00022722"/>
    </source>
</evidence>
<dbReference type="RefSeq" id="XP_034239532.1">
    <property type="nucleotide sequence ID" value="XM_034383641.1"/>
</dbReference>
<dbReference type="AlphaFoldDB" id="A0A6P8YZ37"/>
<evidence type="ECO:0000256" key="2">
    <source>
        <dbReference type="ARBA" id="ARBA00004123"/>
    </source>
</evidence>
<accession>A0A6P8YZ37</accession>
<keyword evidence="9" id="KW-1185">Reference proteome</keyword>
<protein>
    <submittedName>
        <fullName evidence="10">Uncharacterized protein LOC117644302</fullName>
    </submittedName>
</protein>
<dbReference type="PANTHER" id="PTHR22930:SF85">
    <property type="entry name" value="GH03217P-RELATED"/>
    <property type="match status" value="1"/>
</dbReference>
<evidence type="ECO:0000256" key="6">
    <source>
        <dbReference type="ARBA" id="ARBA00022801"/>
    </source>
</evidence>
<reference evidence="10" key="1">
    <citation type="submission" date="2025-08" db="UniProtKB">
        <authorList>
            <consortium name="RefSeq"/>
        </authorList>
    </citation>
    <scope>IDENTIFICATION</scope>
    <source>
        <tissue evidence="10">Total insect</tissue>
    </source>
</reference>
<dbReference type="PANTHER" id="PTHR22930">
    <property type="match status" value="1"/>
</dbReference>
<dbReference type="OrthoDB" id="2668416at2759"/>
<proteinExistence type="inferred from homology"/>
<sequence>MDQNLINEELGNDEEELLLVLALLMGNLDDDEDGEGREDVVHVDVEGYRLMSNASFKANFRMDRIVFERLVVIVGNHMRETGRLQRQRTRVDLILMMALWPMFNQDTFRSTGLHFGKKRYVIHYHYRYIIEILCELADRFIKWPDEVERAQIQAYYEDVWGYIGAVGCIDGVLIQITKPLENPQNYVDRHHQYSILVQAVCDHQLLYRDVYVGNPGAIGDVRNFDNSPLSRNLLTNPDMLSEGQHLLGDGAYILTDKLLIPYADDGYADDWMKTHNTLLSACRVRIENSFAALRAKHRRLKKLPMRNPFLVRYHIMACFVLHNFILLEGNDCEGLIPAVPPPIPEDGYVQLRTEARERGAVKREYIANILHPHV</sequence>
<comment type="subcellular location">
    <subcellularLocation>
        <location evidence="2">Nucleus</location>
    </subcellularLocation>
</comment>
<dbReference type="KEGG" id="tpal:117644302"/>
<dbReference type="Pfam" id="PF13359">
    <property type="entry name" value="DDE_Tnp_4"/>
    <property type="match status" value="1"/>
</dbReference>
<gene>
    <name evidence="10" type="primary">LOC117644302</name>
</gene>
<dbReference type="GO" id="GO:0016787">
    <property type="term" value="F:hydrolase activity"/>
    <property type="evidence" value="ECO:0007669"/>
    <property type="project" value="UniProtKB-KW"/>
</dbReference>
<keyword evidence="4" id="KW-0540">Nuclease</keyword>
<dbReference type="GO" id="GO:0046872">
    <property type="term" value="F:metal ion binding"/>
    <property type="evidence" value="ECO:0007669"/>
    <property type="project" value="UniProtKB-KW"/>
</dbReference>
<dbReference type="InterPro" id="IPR027806">
    <property type="entry name" value="HARBI1_dom"/>
</dbReference>
<comment type="cofactor">
    <cofactor evidence="1">
        <name>a divalent metal cation</name>
        <dbReference type="ChEBI" id="CHEBI:60240"/>
    </cofactor>
</comment>
<keyword evidence="5" id="KW-0479">Metal-binding</keyword>
<organism evidence="10">
    <name type="scientific">Thrips palmi</name>
    <name type="common">Melon thrips</name>
    <dbReference type="NCBI Taxonomy" id="161013"/>
    <lineage>
        <taxon>Eukaryota</taxon>
        <taxon>Metazoa</taxon>
        <taxon>Ecdysozoa</taxon>
        <taxon>Arthropoda</taxon>
        <taxon>Hexapoda</taxon>
        <taxon>Insecta</taxon>
        <taxon>Pterygota</taxon>
        <taxon>Neoptera</taxon>
        <taxon>Paraneoptera</taxon>
        <taxon>Thysanoptera</taxon>
        <taxon>Terebrantia</taxon>
        <taxon>Thripoidea</taxon>
        <taxon>Thripidae</taxon>
        <taxon>Thrips</taxon>
    </lineage>
</organism>
<dbReference type="InterPro" id="IPR045249">
    <property type="entry name" value="HARBI1-like"/>
</dbReference>
<evidence type="ECO:0000256" key="5">
    <source>
        <dbReference type="ARBA" id="ARBA00022723"/>
    </source>
</evidence>
<dbReference type="GO" id="GO:0004518">
    <property type="term" value="F:nuclease activity"/>
    <property type="evidence" value="ECO:0007669"/>
    <property type="project" value="UniProtKB-KW"/>
</dbReference>
<dbReference type="InParanoid" id="A0A6P8YZ37"/>
<feature type="domain" description="DDE Tnp4" evidence="8">
    <location>
        <begin position="169"/>
        <end position="323"/>
    </location>
</feature>
<evidence type="ECO:0000256" key="7">
    <source>
        <dbReference type="ARBA" id="ARBA00023242"/>
    </source>
</evidence>